<dbReference type="Pfam" id="PF01958">
    <property type="entry name" value="Asp_DH_C"/>
    <property type="match status" value="1"/>
</dbReference>
<protein>
    <recommendedName>
        <fullName evidence="6">L-aspartate dehydrogenase</fullName>
        <ecNumber evidence="6">1.4.1.21</ecNumber>
    </recommendedName>
</protein>
<dbReference type="EMBL" id="JAWLNX010000010">
    <property type="protein sequence ID" value="MEB3369073.1"/>
    <property type="molecule type" value="Genomic_DNA"/>
</dbReference>
<keyword evidence="2 6" id="KW-0662">Pyridine nucleotide biosynthesis</keyword>
<comment type="catalytic activity">
    <reaction evidence="6">
        <text>L-aspartate + NAD(+) + H2O = oxaloacetate + NH4(+) + NADH + H(+)</text>
        <dbReference type="Rhea" id="RHEA:11788"/>
        <dbReference type="ChEBI" id="CHEBI:15377"/>
        <dbReference type="ChEBI" id="CHEBI:15378"/>
        <dbReference type="ChEBI" id="CHEBI:16452"/>
        <dbReference type="ChEBI" id="CHEBI:28938"/>
        <dbReference type="ChEBI" id="CHEBI:29991"/>
        <dbReference type="ChEBI" id="CHEBI:57540"/>
        <dbReference type="ChEBI" id="CHEBI:57945"/>
        <dbReference type="EC" id="1.4.1.21"/>
    </reaction>
</comment>
<accession>A0ABU6AC62</accession>
<dbReference type="Gene3D" id="3.30.360.10">
    <property type="entry name" value="Dihydrodipicolinate Reductase, domain 2"/>
    <property type="match status" value="1"/>
</dbReference>
<dbReference type="InterPro" id="IPR002811">
    <property type="entry name" value="Asp_DH"/>
</dbReference>
<dbReference type="Gene3D" id="3.40.50.720">
    <property type="entry name" value="NAD(P)-binding Rossmann-like Domain"/>
    <property type="match status" value="1"/>
</dbReference>
<feature type="binding site" evidence="6">
    <location>
        <position position="181"/>
    </location>
    <ligand>
        <name>NAD(+)</name>
        <dbReference type="ChEBI" id="CHEBI:57540"/>
    </ligand>
</feature>
<dbReference type="EC" id="1.4.1.21" evidence="6"/>
<dbReference type="Proteomes" id="UP001327093">
    <property type="component" value="Unassembled WGS sequence"/>
</dbReference>
<comment type="similarity">
    <text evidence="1 6">Belongs to the L-aspartate dehydrogenase family.</text>
</comment>
<dbReference type="SUPFAM" id="SSF55347">
    <property type="entry name" value="Glyceraldehyde-3-phosphate dehydrogenase-like, C-terminal domain"/>
    <property type="match status" value="1"/>
</dbReference>
<evidence type="ECO:0000256" key="2">
    <source>
        <dbReference type="ARBA" id="ARBA00022642"/>
    </source>
</evidence>
<dbReference type="RefSeq" id="WP_324266568.1">
    <property type="nucleotide sequence ID" value="NZ_JAWLNX010000010.1"/>
</dbReference>
<dbReference type="PIRSF" id="PIRSF005227">
    <property type="entry name" value="Asp_dh_NAD_syn"/>
    <property type="match status" value="1"/>
</dbReference>
<sequence length="260" mass="26168">MKVAILGCGAIGGVVARAVQNGEVAGAELIGVVHAEPADPPGLPVLDVESAIARADLVVECAGQRALAELGPSIVAAGTDLLVVSVGALADDALLAKLRDTGPGRLHLCSGAIGGLDALAATARMGGLDAVRIVTTKKAPALIQKWMDEPTAQRLRTTGEPVQLMRAPAREVTAAFPASANVAASVALAVGDWDLVEATVVADPNAPLTSHVITADGSAGSYRFEIRNHPSVDNPATSGVVPHAVLACLARLAQPTGAFA</sequence>
<dbReference type="InterPro" id="IPR020626">
    <property type="entry name" value="Asp_DH_prok"/>
</dbReference>
<evidence type="ECO:0000256" key="6">
    <source>
        <dbReference type="HAMAP-Rule" id="MF_01265"/>
    </source>
</evidence>
<dbReference type="HAMAP" id="MF_01265">
    <property type="entry name" value="NadX"/>
    <property type="match status" value="1"/>
</dbReference>
<evidence type="ECO:0000313" key="9">
    <source>
        <dbReference type="EMBL" id="MEB3369073.1"/>
    </source>
</evidence>
<comment type="function">
    <text evidence="6">Specifically catalyzes the NAD or NADP-dependent dehydrogenation of L-aspartate to iminoaspartate.</text>
</comment>
<reference evidence="9 10" key="1">
    <citation type="submission" date="2023-10" db="EMBL/GenBank/DDBJ databases">
        <title>Saccharopolyspora sp. nov., isolated from mangrove soil.</title>
        <authorList>
            <person name="Lu Y."/>
            <person name="Liu W."/>
        </authorList>
    </citation>
    <scope>NUCLEOTIDE SEQUENCE [LARGE SCALE GENOMIC DNA]</scope>
    <source>
        <strain evidence="9 10">S2-29</strain>
    </source>
</reference>
<dbReference type="InterPro" id="IPR011182">
    <property type="entry name" value="L-Asp_DH"/>
</dbReference>
<evidence type="ECO:0000256" key="5">
    <source>
        <dbReference type="ARBA" id="ARBA00023027"/>
    </source>
</evidence>
<dbReference type="SUPFAM" id="SSF51735">
    <property type="entry name" value="NAD(P)-binding Rossmann-fold domains"/>
    <property type="match status" value="1"/>
</dbReference>
<comment type="catalytic activity">
    <reaction evidence="6">
        <text>L-aspartate + NADP(+) + H2O = oxaloacetate + NH4(+) + NADPH + H(+)</text>
        <dbReference type="Rhea" id="RHEA:11784"/>
        <dbReference type="ChEBI" id="CHEBI:15377"/>
        <dbReference type="ChEBI" id="CHEBI:15378"/>
        <dbReference type="ChEBI" id="CHEBI:16452"/>
        <dbReference type="ChEBI" id="CHEBI:28938"/>
        <dbReference type="ChEBI" id="CHEBI:29991"/>
        <dbReference type="ChEBI" id="CHEBI:57783"/>
        <dbReference type="ChEBI" id="CHEBI:58349"/>
        <dbReference type="EC" id="1.4.1.21"/>
    </reaction>
</comment>
<feature type="active site" evidence="6">
    <location>
        <position position="211"/>
    </location>
</feature>
<name>A0ABU6AC62_9PSEU</name>
<comment type="pathway">
    <text evidence="6">Cofactor biosynthesis; NAD(+) biosynthesis; iminoaspartate from L-aspartate (dehydrogenase route): step 1/1.</text>
</comment>
<dbReference type="PANTHER" id="PTHR31873">
    <property type="entry name" value="L-ASPARTATE DEHYDROGENASE-RELATED"/>
    <property type="match status" value="1"/>
</dbReference>
<proteinExistence type="inferred from homology"/>
<evidence type="ECO:0000313" key="10">
    <source>
        <dbReference type="Proteomes" id="UP001327093"/>
    </source>
</evidence>
<dbReference type="InterPro" id="IPR036291">
    <property type="entry name" value="NAD(P)-bd_dom_sf"/>
</dbReference>
<dbReference type="PANTHER" id="PTHR31873:SF6">
    <property type="entry name" value="ASPARTATE DEHYDROGENASE DOMAIN-CONTAINING PROTEIN"/>
    <property type="match status" value="1"/>
</dbReference>
<dbReference type="Pfam" id="PF03447">
    <property type="entry name" value="NAD_binding_3"/>
    <property type="match status" value="1"/>
</dbReference>
<gene>
    <name evidence="6" type="primary">nadX</name>
    <name evidence="9" type="ORF">R4I43_16825</name>
</gene>
<feature type="domain" description="Aspartate/homoserine dehydrogenase NAD-binding" evidence="8">
    <location>
        <begin position="7"/>
        <end position="100"/>
    </location>
</feature>
<comment type="caution">
    <text evidence="9">The sequence shown here is derived from an EMBL/GenBank/DDBJ whole genome shotgun (WGS) entry which is preliminary data.</text>
</comment>
<keyword evidence="4 6" id="KW-0560">Oxidoreductase</keyword>
<keyword evidence="5 6" id="KW-0520">NAD</keyword>
<evidence type="ECO:0000256" key="3">
    <source>
        <dbReference type="ARBA" id="ARBA00022857"/>
    </source>
</evidence>
<evidence type="ECO:0000256" key="4">
    <source>
        <dbReference type="ARBA" id="ARBA00023002"/>
    </source>
</evidence>
<keyword evidence="10" id="KW-1185">Reference proteome</keyword>
<comment type="miscellaneous">
    <text evidence="6">The iminoaspartate product is unstable in aqueous solution and can decompose to oxaloacetate and ammonia.</text>
</comment>
<evidence type="ECO:0000259" key="7">
    <source>
        <dbReference type="Pfam" id="PF01958"/>
    </source>
</evidence>
<feature type="binding site" evidence="6">
    <location>
        <position position="112"/>
    </location>
    <ligand>
        <name>NAD(+)</name>
        <dbReference type="ChEBI" id="CHEBI:57540"/>
    </ligand>
</feature>
<dbReference type="InterPro" id="IPR005106">
    <property type="entry name" value="Asp/hSer_DH_NAD-bd"/>
</dbReference>
<feature type="domain" description="Aspartate dehydrogenase" evidence="7">
    <location>
        <begin position="160"/>
        <end position="245"/>
    </location>
</feature>
<evidence type="ECO:0000259" key="8">
    <source>
        <dbReference type="Pfam" id="PF03447"/>
    </source>
</evidence>
<keyword evidence="3 6" id="KW-0521">NADP</keyword>
<organism evidence="9 10">
    <name type="scientific">Saccharopolyspora mangrovi</name>
    <dbReference type="NCBI Taxonomy" id="3082379"/>
    <lineage>
        <taxon>Bacteria</taxon>
        <taxon>Bacillati</taxon>
        <taxon>Actinomycetota</taxon>
        <taxon>Actinomycetes</taxon>
        <taxon>Pseudonocardiales</taxon>
        <taxon>Pseudonocardiaceae</taxon>
        <taxon>Saccharopolyspora</taxon>
    </lineage>
</organism>
<evidence type="ECO:0000256" key="1">
    <source>
        <dbReference type="ARBA" id="ARBA00008331"/>
    </source>
</evidence>